<dbReference type="InterPro" id="IPR024685">
    <property type="entry name" value="Adenylate_cyclase_1_N"/>
</dbReference>
<dbReference type="PIRSF" id="PIRSF001444">
    <property type="entry name" value="Adenylate_cycl"/>
    <property type="match status" value="1"/>
</dbReference>
<sequence>MSRYTIEQQPSLSQLPAPIAMAAETPQPSTDLELDIQTINLLRQRFLEVQAGRLARVRHGLQHQQQICVNLLPLLLHISDSTLPGFNAEDTPAGISGYSPDPQTLKLARQYSRQFSGHAPPRHLAPDIVALFFMGSSGSIAQSVRSDLDLWVCYRSHITDAALAQLQDKCERIEAWARRYNLELHLFLMNADSFRGGERETLNGEYCGSSQHYLLLDEFYRTGIHLAGATPAWWYVPPHLEHRYDEVVAELYRSGKVQEHSVVDFGRIDHMPLGEFLGAAMWQLYKGIDSPWKSLLKLLLLECYLHDEQKSRGMLCQEFKQHIYEDEPVLDVLDPYIMMYRRLELYLEEKGQPARLELVRQCLYQKIGIALSRPLSRGRTTWRRELLTNLVREWDWSGGELALLDQRDNWGIEQALAERQSIMREFTQSYRNMSRFAQELGGQAVMTRADMLVLGRKLHASFDRKPGKIDIINEDTAPNLSQEKITLHQLATREQGQYLWAAYVDLPTTRLDKYPPPLKQARGFIEVLLWCHLNGLLTGHLHVPVYTQRSHLIDFEVKELMSTFRQSLPHPMPSAPQQAFRKPSRIEKIMLYVNVGVDPMSSLSRRGLQKISSRIDSLDYSALGENLVRTLDMVSVSNWHEVVCTRYSTNDALVQMLQALFTRLHRQPEAPVPEIEVHCFCPSRATATAQRVQELLHDMLDIYCRQPEAEDCRYLMRIEQTYYLCQFSEGRFYAEAGDGLRQLYPMLAREQRRFSPLVLDRNAMHRNPALRLILEMAKPGQIMVCFQADSRHIAYWVTDEMGSMFHARVPNHGVSNLLNHLYRFLRNVELQQMTAGGNEIDLDLILSRRRIHFFQLKRPTVKRPPQLLHWPGAEDDELDAIRLQVMLHRSLKEELHYQIYVGQEEFSSLVLGPDLFPQVVERIMELRADNARYPCYISDLRFSEELLAGFFDGNAQTVHYLQYKQRLERRLNHYLNPPAPEPDSEAGTRPDN</sequence>
<dbReference type="PANTHER" id="PTHR38760:SF1">
    <property type="entry name" value="ADENYLATE CYCLASE"/>
    <property type="match status" value="1"/>
</dbReference>
<dbReference type="EMBL" id="SRMF01000007">
    <property type="protein sequence ID" value="TGG91658.1"/>
    <property type="molecule type" value="Genomic_DNA"/>
</dbReference>
<dbReference type="Pfam" id="PF12633">
    <property type="entry name" value="Adenyl_cycl_N"/>
    <property type="match status" value="1"/>
</dbReference>
<gene>
    <name evidence="2" type="ORF">E4656_14760</name>
</gene>
<dbReference type="AlphaFoldDB" id="A0A4Z0W3H2"/>
<dbReference type="Pfam" id="PF01295">
    <property type="entry name" value="Adenylate_cycl"/>
    <property type="match status" value="1"/>
</dbReference>
<name>A0A4Z0W3H2_9GAMM</name>
<proteinExistence type="predicted"/>
<evidence type="ECO:0000313" key="2">
    <source>
        <dbReference type="EMBL" id="TGG91658.1"/>
    </source>
</evidence>
<dbReference type="InterPro" id="IPR000274">
    <property type="entry name" value="Adenylate_cyclase_1"/>
</dbReference>
<protein>
    <submittedName>
        <fullName evidence="2">Class I adenylate cyclase</fullName>
    </submittedName>
</protein>
<dbReference type="PANTHER" id="PTHR38760">
    <property type="entry name" value="ADENYLATE CYCLASE"/>
    <property type="match status" value="1"/>
</dbReference>
<dbReference type="GO" id="GO:0004016">
    <property type="term" value="F:adenylate cyclase activity"/>
    <property type="evidence" value="ECO:0007669"/>
    <property type="project" value="InterPro"/>
</dbReference>
<dbReference type="GO" id="GO:0006171">
    <property type="term" value="P:cAMP biosynthetic process"/>
    <property type="evidence" value="ECO:0007669"/>
    <property type="project" value="InterPro"/>
</dbReference>
<dbReference type="Proteomes" id="UP000297475">
    <property type="component" value="Unassembled WGS sequence"/>
</dbReference>
<keyword evidence="3" id="KW-1185">Reference proteome</keyword>
<comment type="caution">
    <text evidence="2">The sequence shown here is derived from an EMBL/GenBank/DDBJ whole genome shotgun (WGS) entry which is preliminary data.</text>
</comment>
<reference evidence="2 3" key="1">
    <citation type="submission" date="2019-04" db="EMBL/GenBank/DDBJ databases">
        <title>Natronospirillum operosus gen. nov., sp. nov., a haloalkaliphilic satellite isolated from decaying biomass of laboratory culture of cyanobacterium Geitlerinema sp. and proposal of Natronospirillaceae fam. nov. and Saccharospirillaceae fam. nov.</title>
        <authorList>
            <person name="Kevbrin V."/>
            <person name="Boltyanskaya Y."/>
            <person name="Koziaeva V."/>
            <person name="Grouzdev D.S."/>
            <person name="Park M."/>
            <person name="Cho J."/>
        </authorList>
    </citation>
    <scope>NUCLEOTIDE SEQUENCE [LARGE SCALE GENOMIC DNA]</scope>
    <source>
        <strain evidence="2 3">G-116</strain>
    </source>
</reference>
<evidence type="ECO:0000313" key="3">
    <source>
        <dbReference type="Proteomes" id="UP000297475"/>
    </source>
</evidence>
<dbReference type="OrthoDB" id="5571448at2"/>
<feature type="domain" description="Adenylate cyclase class-I N-terminal" evidence="1">
    <location>
        <begin position="39"/>
        <end position="234"/>
    </location>
</feature>
<organism evidence="2 3">
    <name type="scientific">Natronospirillum operosum</name>
    <dbReference type="NCBI Taxonomy" id="2759953"/>
    <lineage>
        <taxon>Bacteria</taxon>
        <taxon>Pseudomonadati</taxon>
        <taxon>Pseudomonadota</taxon>
        <taxon>Gammaproteobacteria</taxon>
        <taxon>Oceanospirillales</taxon>
        <taxon>Natronospirillaceae</taxon>
        <taxon>Natronospirillum</taxon>
    </lineage>
</organism>
<evidence type="ECO:0000259" key="1">
    <source>
        <dbReference type="Pfam" id="PF12633"/>
    </source>
</evidence>
<accession>A0A4Z0W3H2</accession>